<dbReference type="GO" id="GO:0005886">
    <property type="term" value="C:plasma membrane"/>
    <property type="evidence" value="ECO:0007669"/>
    <property type="project" value="UniProtKB-SubCell"/>
</dbReference>
<dbReference type="OrthoDB" id="9811522at2"/>
<dbReference type="Proteomes" id="UP000275663">
    <property type="component" value="Chromosome"/>
</dbReference>
<reference evidence="8 9" key="1">
    <citation type="journal article" date="2011" name="Int. J. Syst. Evol. Microbiol.">
        <title>Description of Undibacterium oligocarboniphilum sp. nov., isolated from purified water, and Undibacterium pigrum strain CCUG 49012 as the type strain of Undibacterium parvum sp. nov., and emended descriptions of the genus Undibacterium and the species Undibacterium pigrum.</title>
        <authorList>
            <person name="Eder W."/>
            <person name="Wanner G."/>
            <person name="Ludwig W."/>
            <person name="Busse H.J."/>
            <person name="Ziemke-Kageler F."/>
            <person name="Lang E."/>
        </authorList>
    </citation>
    <scope>NUCLEOTIDE SEQUENCE [LARGE SCALE GENOMIC DNA]</scope>
    <source>
        <strain evidence="8 9">DSM 23061</strain>
    </source>
</reference>
<evidence type="ECO:0000256" key="3">
    <source>
        <dbReference type="ARBA" id="ARBA00022692"/>
    </source>
</evidence>
<evidence type="ECO:0000256" key="2">
    <source>
        <dbReference type="ARBA" id="ARBA00022475"/>
    </source>
</evidence>
<evidence type="ECO:0000256" key="4">
    <source>
        <dbReference type="ARBA" id="ARBA00022989"/>
    </source>
</evidence>
<feature type="transmembrane region" description="Helical" evidence="6">
    <location>
        <begin position="204"/>
        <end position="227"/>
    </location>
</feature>
<feature type="transmembrane region" description="Helical" evidence="6">
    <location>
        <begin position="374"/>
        <end position="391"/>
    </location>
</feature>
<feature type="transmembrane region" description="Helical" evidence="6">
    <location>
        <begin position="285"/>
        <end position="305"/>
    </location>
</feature>
<name>A0A3Q9BMY6_9BURK</name>
<dbReference type="InterPro" id="IPR013525">
    <property type="entry name" value="ABC2_TM"/>
</dbReference>
<keyword evidence="9" id="KW-1185">Reference proteome</keyword>
<gene>
    <name evidence="8" type="ORF">EJN92_00770</name>
</gene>
<feature type="transmembrane region" description="Helical" evidence="6">
    <location>
        <begin position="248"/>
        <end position="273"/>
    </location>
</feature>
<feature type="transmembrane region" description="Helical" evidence="6">
    <location>
        <begin position="312"/>
        <end position="333"/>
    </location>
</feature>
<organism evidence="8 9">
    <name type="scientific">Undibacterium parvum</name>
    <dbReference type="NCBI Taxonomy" id="401471"/>
    <lineage>
        <taxon>Bacteria</taxon>
        <taxon>Pseudomonadati</taxon>
        <taxon>Pseudomonadota</taxon>
        <taxon>Betaproteobacteria</taxon>
        <taxon>Burkholderiales</taxon>
        <taxon>Oxalobacteraceae</taxon>
        <taxon>Undibacterium</taxon>
    </lineage>
</organism>
<dbReference type="Gene3D" id="3.40.1710.10">
    <property type="entry name" value="abc type-2 transporter like domain"/>
    <property type="match status" value="1"/>
</dbReference>
<evidence type="ECO:0000259" key="7">
    <source>
        <dbReference type="Pfam" id="PF12698"/>
    </source>
</evidence>
<comment type="subcellular location">
    <subcellularLocation>
        <location evidence="1">Cell membrane</location>
        <topology evidence="1">Multi-pass membrane protein</topology>
    </subcellularLocation>
</comment>
<dbReference type="GO" id="GO:0140359">
    <property type="term" value="F:ABC-type transporter activity"/>
    <property type="evidence" value="ECO:0007669"/>
    <property type="project" value="InterPro"/>
</dbReference>
<dbReference type="RefSeq" id="WP_126126090.1">
    <property type="nucleotide sequence ID" value="NZ_CP034464.1"/>
</dbReference>
<feature type="domain" description="ABC-2 type transporter transmembrane" evidence="7">
    <location>
        <begin position="41"/>
        <end position="388"/>
    </location>
</feature>
<dbReference type="PANTHER" id="PTHR30294:SF46">
    <property type="entry name" value="ABC TRANSPORTER PERMEASE"/>
    <property type="match status" value="1"/>
</dbReference>
<dbReference type="PANTHER" id="PTHR30294">
    <property type="entry name" value="MEMBRANE COMPONENT OF ABC TRANSPORTER YHHJ-RELATED"/>
    <property type="match status" value="1"/>
</dbReference>
<evidence type="ECO:0000256" key="1">
    <source>
        <dbReference type="ARBA" id="ARBA00004651"/>
    </source>
</evidence>
<keyword evidence="4 6" id="KW-1133">Transmembrane helix</keyword>
<sequence length="398" mass="43644">MSKSLGNSRNNSQNKNHFMAEFLSSWRLTWRYLRRDSGALLLLVAAGAFYAFFYPLPYSTEQIRRVPVAVVDGDQSSLSRQLVRFAQVSPGLDVKLVAASQMQAQQALWRREVEGVLIIPPGLARHATQGQAMTLPVLGNGSYLLLNKMVLEGFAKSVGTLSAGIEIAKRQARGASPQQAAEQRAPVHLKIDALFNESEGYASYIVPAVAVIIVQQTLLIGASIMAGSWCQRGRARARWLLRRPSRALAVWLLLALIGMLNGLFFFGFVFWFWDYPRGGDFVLAALVLLPFVLTSSALGIALGAWARQREAVFMLAVATSIPLLFLSGISWPLEAVPLPLQWLASTLPTSAGIQALVAVNQMGASLAEVLPQLSHLWLLSFIWMGVAVWMLKRAAQKS</sequence>
<dbReference type="AlphaFoldDB" id="A0A3Q9BMY6"/>
<proteinExistence type="predicted"/>
<dbReference type="EMBL" id="CP034464">
    <property type="protein sequence ID" value="AZP10691.1"/>
    <property type="molecule type" value="Genomic_DNA"/>
</dbReference>
<keyword evidence="2" id="KW-1003">Cell membrane</keyword>
<dbReference type="Pfam" id="PF12698">
    <property type="entry name" value="ABC2_membrane_3"/>
    <property type="match status" value="1"/>
</dbReference>
<dbReference type="InterPro" id="IPR051449">
    <property type="entry name" value="ABC-2_transporter_component"/>
</dbReference>
<feature type="transmembrane region" description="Helical" evidence="6">
    <location>
        <begin position="37"/>
        <end position="56"/>
    </location>
</feature>
<evidence type="ECO:0000256" key="5">
    <source>
        <dbReference type="ARBA" id="ARBA00023136"/>
    </source>
</evidence>
<evidence type="ECO:0000313" key="9">
    <source>
        <dbReference type="Proteomes" id="UP000275663"/>
    </source>
</evidence>
<keyword evidence="5 6" id="KW-0472">Membrane</keyword>
<dbReference type="KEGG" id="upv:EJN92_00770"/>
<accession>A0A3Q9BMY6</accession>
<keyword evidence="3 6" id="KW-0812">Transmembrane</keyword>
<evidence type="ECO:0000313" key="8">
    <source>
        <dbReference type="EMBL" id="AZP10691.1"/>
    </source>
</evidence>
<evidence type="ECO:0000256" key="6">
    <source>
        <dbReference type="SAM" id="Phobius"/>
    </source>
</evidence>
<protein>
    <submittedName>
        <fullName evidence="8">ABC transporter permease</fullName>
    </submittedName>
</protein>